<protein>
    <submittedName>
        <fullName evidence="2">AAA family ATPase</fullName>
    </submittedName>
</protein>
<dbReference type="PANTHER" id="PTHR34825">
    <property type="entry name" value="CONSERVED PROTEIN, WITH A WEAK D-GALACTARATE DEHYDRATASE/ALTRONATE HYDROLASE DOMAIN"/>
    <property type="match status" value="1"/>
</dbReference>
<reference evidence="2" key="1">
    <citation type="submission" date="2020-10" db="EMBL/GenBank/DDBJ databases">
        <authorList>
            <person name="Gilroy R."/>
        </authorList>
    </citation>
    <scope>NUCLEOTIDE SEQUENCE</scope>
    <source>
        <strain evidence="2">17213</strain>
    </source>
</reference>
<evidence type="ECO:0000259" key="1">
    <source>
        <dbReference type="Pfam" id="PF09820"/>
    </source>
</evidence>
<dbReference type="PANTHER" id="PTHR34825:SF1">
    <property type="entry name" value="AAA-ATPASE-LIKE DOMAIN-CONTAINING PROTEIN"/>
    <property type="match status" value="1"/>
</dbReference>
<name>A0A9D9DFG3_9GAMM</name>
<evidence type="ECO:0000313" key="3">
    <source>
        <dbReference type="Proteomes" id="UP000823631"/>
    </source>
</evidence>
<accession>A0A9D9DFG3</accession>
<evidence type="ECO:0000313" key="2">
    <source>
        <dbReference type="EMBL" id="MBO8416431.1"/>
    </source>
</evidence>
<proteinExistence type="predicted"/>
<reference evidence="2" key="2">
    <citation type="journal article" date="2021" name="PeerJ">
        <title>Extensive microbial diversity within the chicken gut microbiome revealed by metagenomics and culture.</title>
        <authorList>
            <person name="Gilroy R."/>
            <person name="Ravi A."/>
            <person name="Getino M."/>
            <person name="Pursley I."/>
            <person name="Horton D.L."/>
            <person name="Alikhan N.F."/>
            <person name="Baker D."/>
            <person name="Gharbi K."/>
            <person name="Hall N."/>
            <person name="Watson M."/>
            <person name="Adriaenssens E.M."/>
            <person name="Foster-Nyarko E."/>
            <person name="Jarju S."/>
            <person name="Secka A."/>
            <person name="Antonio M."/>
            <person name="Oren A."/>
            <person name="Chaudhuri R.R."/>
            <person name="La Ragione R."/>
            <person name="Hildebrand F."/>
            <person name="Pallen M.J."/>
        </authorList>
    </citation>
    <scope>NUCLEOTIDE SEQUENCE</scope>
    <source>
        <strain evidence="2">17213</strain>
    </source>
</reference>
<organism evidence="2 3">
    <name type="scientific">Candidatus Avisuccinivibrio stercorigallinarum</name>
    <dbReference type="NCBI Taxonomy" id="2840704"/>
    <lineage>
        <taxon>Bacteria</taxon>
        <taxon>Pseudomonadati</taxon>
        <taxon>Pseudomonadota</taxon>
        <taxon>Gammaproteobacteria</taxon>
        <taxon>Aeromonadales</taxon>
        <taxon>Succinivibrionaceae</taxon>
        <taxon>Succinivibrionaceae incertae sedis</taxon>
        <taxon>Candidatus Avisuccinivibrio</taxon>
    </lineage>
</organism>
<comment type="caution">
    <text evidence="2">The sequence shown here is derived from an EMBL/GenBank/DDBJ whole genome shotgun (WGS) entry which is preliminary data.</text>
</comment>
<dbReference type="Pfam" id="PF09820">
    <property type="entry name" value="AAA-ATPase_like"/>
    <property type="match status" value="1"/>
</dbReference>
<dbReference type="EMBL" id="JADINH010000174">
    <property type="protein sequence ID" value="MBO8416431.1"/>
    <property type="molecule type" value="Genomic_DNA"/>
</dbReference>
<feature type="domain" description="AAA-ATPase-like" evidence="1">
    <location>
        <begin position="14"/>
        <end position="211"/>
    </location>
</feature>
<dbReference type="Proteomes" id="UP000823631">
    <property type="component" value="Unassembled WGS sequence"/>
</dbReference>
<gene>
    <name evidence="2" type="ORF">IAB19_08635</name>
</gene>
<dbReference type="InterPro" id="IPR018631">
    <property type="entry name" value="AAA-ATPase-like_dom"/>
</dbReference>
<sequence length="343" mass="38988">MSSNFNPVFSDNCNSFEELRRSGAVYVDKTDLIADLLNHAARGYQIARPEGFGKSLFVGTLKTFFTKGLEPFAGLKISSIELRKDLKPTPVVHLDLARISNFETAEEFRSSFYQYIQHELARLELRGQDGARIDVNRCFEEDPRYPNFALDFLLDKLPYDSLVLLVDNFDAPINAAKGRSEELQRRIFGVIEGFFIILKDQSCFLLEIVTGTRVFRDLVGDSIHYFIHSIPTCVLWDLTCSRDGHVLLSFSEEEIAEYFASPLEHTARALNCSRSAVMDKLRLCCPRYVQQDSRRWLTNADTEELTPEYRPQDVLNFFADHAGSLSRASAQLPPVQVLGSGDY</sequence>
<dbReference type="AlphaFoldDB" id="A0A9D9DFG3"/>